<dbReference type="Pfam" id="PF01636">
    <property type="entry name" value="APH"/>
    <property type="match status" value="1"/>
</dbReference>
<dbReference type="Gene3D" id="3.90.1200.10">
    <property type="match status" value="1"/>
</dbReference>
<dbReference type="EMBL" id="BAAAFZ010000073">
    <property type="protein sequence ID" value="GAA0600626.1"/>
    <property type="molecule type" value="Genomic_DNA"/>
</dbReference>
<proteinExistence type="predicted"/>
<name>A0ABN1FYU2_9PROT</name>
<evidence type="ECO:0000259" key="1">
    <source>
        <dbReference type="Pfam" id="PF01636"/>
    </source>
</evidence>
<keyword evidence="3" id="KW-1185">Reference proteome</keyword>
<gene>
    <name evidence="2" type="ORF">GCM10009416_43260</name>
</gene>
<protein>
    <recommendedName>
        <fullName evidence="1">Aminoglycoside phosphotransferase domain-containing protein</fullName>
    </recommendedName>
</protein>
<evidence type="ECO:0000313" key="2">
    <source>
        <dbReference type="EMBL" id="GAA0600626.1"/>
    </source>
</evidence>
<dbReference type="InterPro" id="IPR002575">
    <property type="entry name" value="Aminoglycoside_PTrfase"/>
</dbReference>
<dbReference type="Proteomes" id="UP001501588">
    <property type="component" value="Unassembled WGS sequence"/>
</dbReference>
<feature type="domain" description="Aminoglycoside phosphotransferase" evidence="1">
    <location>
        <begin position="183"/>
        <end position="397"/>
    </location>
</feature>
<dbReference type="SUPFAM" id="SSF56112">
    <property type="entry name" value="Protein kinase-like (PK-like)"/>
    <property type="match status" value="1"/>
</dbReference>
<reference evidence="2 3" key="1">
    <citation type="journal article" date="2019" name="Int. J. Syst. Evol. Microbiol.">
        <title>The Global Catalogue of Microorganisms (GCM) 10K type strain sequencing project: providing services to taxonomists for standard genome sequencing and annotation.</title>
        <authorList>
            <consortium name="The Broad Institute Genomics Platform"/>
            <consortium name="The Broad Institute Genome Sequencing Center for Infectious Disease"/>
            <person name="Wu L."/>
            <person name="Ma J."/>
        </authorList>
    </citation>
    <scope>NUCLEOTIDE SEQUENCE [LARGE SCALE GENOMIC DNA]</scope>
    <source>
        <strain evidence="2 3">JCM 9933</strain>
    </source>
</reference>
<dbReference type="RefSeq" id="WP_343897496.1">
    <property type="nucleotide sequence ID" value="NZ_BAAAFZ010000073.1"/>
</dbReference>
<sequence>MSYRQDPIHRTVQWLRGRRRSPAQPGTTFADAWSEGARVRPGDVEVRPSLINYKPFERARVVAEVTLVPGRPGSPPVTLNLFLHVFADPEAARREAQACAGPELPGCYGPPCLHIEDRHLVAWALPNAPNLQELRELLDPAGFQRLLSRAPELAAACGSARGPTLVRYVPLKRALLVWDGAADGRRHYVKLIDGPAAAAAALNLRELHARAEHGELGFAVPRPVHYSPELHTMIMTELPGRRFTAVMPACRPAAFAEVGKAVASLHRLATRPVSTWSPEREFADLRRHMRGVRRALPGLAGRLDALLERLARPPALADASRVPIHGNLFGDQILYNDRAPEGRRVGVVDWDAWSSGDAHFDLGRLIAHFLYVVRLRNLPEADASACVGALLRAYEAAGGAAINQPTLDWHIAAALLLRAKISSLRTLRQGWPRHLELMVAEAERVLGASAPGVPRKARRSAAASIPAEAAAP</sequence>
<accession>A0ABN1FYU2</accession>
<comment type="caution">
    <text evidence="2">The sequence shown here is derived from an EMBL/GenBank/DDBJ whole genome shotgun (WGS) entry which is preliminary data.</text>
</comment>
<organism evidence="2 3">
    <name type="scientific">Craurococcus roseus</name>
    <dbReference type="NCBI Taxonomy" id="77585"/>
    <lineage>
        <taxon>Bacteria</taxon>
        <taxon>Pseudomonadati</taxon>
        <taxon>Pseudomonadota</taxon>
        <taxon>Alphaproteobacteria</taxon>
        <taxon>Acetobacterales</taxon>
        <taxon>Acetobacteraceae</taxon>
        <taxon>Craurococcus</taxon>
    </lineage>
</organism>
<dbReference type="InterPro" id="IPR011009">
    <property type="entry name" value="Kinase-like_dom_sf"/>
</dbReference>
<evidence type="ECO:0000313" key="3">
    <source>
        <dbReference type="Proteomes" id="UP001501588"/>
    </source>
</evidence>